<evidence type="ECO:0000313" key="2">
    <source>
        <dbReference type="Proteomes" id="UP000436989"/>
    </source>
</evidence>
<dbReference type="EMBL" id="WOGU01000004">
    <property type="protein sequence ID" value="MUN62885.1"/>
    <property type="molecule type" value="Genomic_DNA"/>
</dbReference>
<protein>
    <submittedName>
        <fullName evidence="1">Transposase</fullName>
    </submittedName>
</protein>
<gene>
    <name evidence="1" type="ORF">GMA12_06980</name>
</gene>
<dbReference type="Proteomes" id="UP000436989">
    <property type="component" value="Unassembled WGS sequence"/>
</dbReference>
<reference evidence="1 2" key="1">
    <citation type="submission" date="2019-12" db="EMBL/GenBank/DDBJ databases">
        <authorList>
            <person name="Shi Y."/>
        </authorList>
    </citation>
    <scope>NUCLEOTIDE SEQUENCE [LARGE SCALE GENOMIC DNA]</scope>
    <source>
        <strain evidence="1 2">JCM 17929</strain>
    </source>
</reference>
<sequence length="61" mass="7100">MLPIELGFGSEITCWRRLRAWQEAGVWNKLHRLVLEKLGRDGTLDWSKAYLDSVSVRTKRG</sequence>
<dbReference type="AlphaFoldDB" id="A0A6N8GPL4"/>
<organism evidence="1 2">
    <name type="scientific">Kocuria sediminis</name>
    <dbReference type="NCBI Taxonomy" id="1038857"/>
    <lineage>
        <taxon>Bacteria</taxon>
        <taxon>Bacillati</taxon>
        <taxon>Actinomycetota</taxon>
        <taxon>Actinomycetes</taxon>
        <taxon>Micrococcales</taxon>
        <taxon>Micrococcaceae</taxon>
        <taxon>Kocuria</taxon>
    </lineage>
</organism>
<accession>A0A6N8GPL4</accession>
<keyword evidence="2" id="KW-1185">Reference proteome</keyword>
<name>A0A6N8GPL4_9MICC</name>
<evidence type="ECO:0000313" key="1">
    <source>
        <dbReference type="EMBL" id="MUN62885.1"/>
    </source>
</evidence>
<proteinExistence type="predicted"/>
<comment type="caution">
    <text evidence="1">The sequence shown here is derived from an EMBL/GenBank/DDBJ whole genome shotgun (WGS) entry which is preliminary data.</text>
</comment>